<evidence type="ECO:0000313" key="1">
    <source>
        <dbReference type="EMBL" id="KAG6519788.1"/>
    </source>
</evidence>
<keyword evidence="2" id="KW-1185">Reference proteome</keyword>
<organism evidence="1 2">
    <name type="scientific">Zingiber officinale</name>
    <name type="common">Ginger</name>
    <name type="synonym">Amomum zingiber</name>
    <dbReference type="NCBI Taxonomy" id="94328"/>
    <lineage>
        <taxon>Eukaryota</taxon>
        <taxon>Viridiplantae</taxon>
        <taxon>Streptophyta</taxon>
        <taxon>Embryophyta</taxon>
        <taxon>Tracheophyta</taxon>
        <taxon>Spermatophyta</taxon>
        <taxon>Magnoliopsida</taxon>
        <taxon>Liliopsida</taxon>
        <taxon>Zingiberales</taxon>
        <taxon>Zingiberaceae</taxon>
        <taxon>Zingiber</taxon>
    </lineage>
</organism>
<dbReference type="EMBL" id="JACMSC010000006">
    <property type="protein sequence ID" value="KAG6519788.1"/>
    <property type="molecule type" value="Genomic_DNA"/>
</dbReference>
<protein>
    <submittedName>
        <fullName evidence="1">Uncharacterized protein</fullName>
    </submittedName>
</protein>
<gene>
    <name evidence="1" type="ORF">ZIOFF_023297</name>
</gene>
<dbReference type="AlphaFoldDB" id="A0A8J5H6E3"/>
<proteinExistence type="predicted"/>
<accession>A0A8J5H6E3</accession>
<sequence length="101" mass="11064">MTLSHAATHHNDTSAASFASSFRSAVSVMLPGPVDHYLYFTVGLRLFDCPPLRRCDGPNGTVLTANMNNVSFQLQTRLSIQEIYHRLPGVFTAEFPASPPV</sequence>
<reference evidence="1 2" key="1">
    <citation type="submission" date="2020-08" db="EMBL/GenBank/DDBJ databases">
        <title>Plant Genome Project.</title>
        <authorList>
            <person name="Zhang R.-G."/>
        </authorList>
    </citation>
    <scope>NUCLEOTIDE SEQUENCE [LARGE SCALE GENOMIC DNA]</scope>
    <source>
        <tissue evidence="1">Rhizome</tissue>
    </source>
</reference>
<evidence type="ECO:0000313" key="2">
    <source>
        <dbReference type="Proteomes" id="UP000734854"/>
    </source>
</evidence>
<comment type="caution">
    <text evidence="1">The sequence shown here is derived from an EMBL/GenBank/DDBJ whole genome shotgun (WGS) entry which is preliminary data.</text>
</comment>
<name>A0A8J5H6E3_ZINOF</name>
<dbReference type="Proteomes" id="UP000734854">
    <property type="component" value="Unassembled WGS sequence"/>
</dbReference>